<feature type="region of interest" description="Disordered" evidence="3">
    <location>
        <begin position="339"/>
        <end position="391"/>
    </location>
</feature>
<name>A0A3L6Q252_PANMI</name>
<dbReference type="InterPro" id="IPR036514">
    <property type="entry name" value="SGNH_hydro_sf"/>
</dbReference>
<dbReference type="GO" id="GO:0016788">
    <property type="term" value="F:hydrolase activity, acting on ester bonds"/>
    <property type="evidence" value="ECO:0007669"/>
    <property type="project" value="InterPro"/>
</dbReference>
<dbReference type="InterPro" id="IPR050592">
    <property type="entry name" value="GDSL_lipolytic_enzyme"/>
</dbReference>
<feature type="region of interest" description="Disordered" evidence="3">
    <location>
        <begin position="425"/>
        <end position="446"/>
    </location>
</feature>
<feature type="region of interest" description="Disordered" evidence="3">
    <location>
        <begin position="504"/>
        <end position="558"/>
    </location>
</feature>
<dbReference type="Pfam" id="PF00657">
    <property type="entry name" value="Lipase_GDSL"/>
    <property type="match status" value="1"/>
</dbReference>
<sequence>MSSESLCYCLLLLVAHFSLSASSTAAGKVWAIIVFGDSTVDAGNNNFIPTVAKGNFPPYGRDFDGGLATGRFSNGRLVTDFLSEGFGLPSSVPAYLDPSYTIDQLATGVSFASGGTGLDDLTAKIASVIPLSQQLEYFVEYKERLKVAKGESVANEIIAEALCIFSIGTNDFIVNYFVLPLQPAQYTAPEYVAHLIVLADTAVRDAYDLGARKIEFTGLAPFGCVPAARTLNHDKPGECNEEYNKLARRFNAELQEAIRKLNGELAGAQVVYAKTYSVVSAIVANPSDYGFDNVVQGCCGTGLIETSVLCGVDELLTCQDAENAGSSHFRNLLKKSGKDVAGSSSLPEHPTNPKGAVWKRGVLITNVPDDDVYSPTASPSPKGTKRGGKGDFVGDDVVADQGVQSAVMDPSIEDVTPEVNALVPTSTSEVPLKDPAGGSGKTSTSGTTVVPRLLKFKKTVTKKSSKASSVLGLDEPGDTSAVVSPETGTTIDEADAAVLDANVPPPSAETDAAEKETAVQSGEVAGGPSQEARVEDTSVVGTSDVDTTAGSSNASAAEAEGEILTITDRSREKSEKLKFIEDGHRKLQEKKRRVEAEIHKRIDLHNELDKFKQERTRETWLLKNDISNLEKEKVVLIEKNKSIYKAHRELKNTLKYKDGLLTDLKNLVYRGTDDVERLEKVLQDTDGQLVDAMKQIKSIAMEKEAWQKELEDLQAAARVIIEMVDLPSEGAADERTLLEKLQATPHKIASYVSEATKTYITHALALVKSFWPKAQLAPLGEGMAADCTLEQFTKYQEEVEPVTEKIIESLE</sequence>
<keyword evidence="4" id="KW-0732">Signal</keyword>
<organism evidence="5 6">
    <name type="scientific">Panicum miliaceum</name>
    <name type="common">Proso millet</name>
    <name type="synonym">Broomcorn millet</name>
    <dbReference type="NCBI Taxonomy" id="4540"/>
    <lineage>
        <taxon>Eukaryota</taxon>
        <taxon>Viridiplantae</taxon>
        <taxon>Streptophyta</taxon>
        <taxon>Embryophyta</taxon>
        <taxon>Tracheophyta</taxon>
        <taxon>Spermatophyta</taxon>
        <taxon>Magnoliopsida</taxon>
        <taxon>Liliopsida</taxon>
        <taxon>Poales</taxon>
        <taxon>Poaceae</taxon>
        <taxon>PACMAD clade</taxon>
        <taxon>Panicoideae</taxon>
        <taxon>Panicodae</taxon>
        <taxon>Paniceae</taxon>
        <taxon>Panicinae</taxon>
        <taxon>Panicum</taxon>
        <taxon>Panicum sect. Panicum</taxon>
    </lineage>
</organism>
<evidence type="ECO:0000256" key="4">
    <source>
        <dbReference type="SAM" id="SignalP"/>
    </source>
</evidence>
<dbReference type="InterPro" id="IPR001087">
    <property type="entry name" value="GDSL"/>
</dbReference>
<evidence type="ECO:0000313" key="5">
    <source>
        <dbReference type="EMBL" id="RLM69136.1"/>
    </source>
</evidence>
<gene>
    <name evidence="5" type="ORF">C2845_PM17G09150</name>
</gene>
<feature type="coiled-coil region" evidence="2">
    <location>
        <begin position="240"/>
        <end position="271"/>
    </location>
</feature>
<protein>
    <submittedName>
        <fullName evidence="5">GDSL esterase/lipase</fullName>
    </submittedName>
</protein>
<accession>A0A3L6Q252</accession>
<feature type="compositionally biased region" description="Low complexity" evidence="3">
    <location>
        <begin position="537"/>
        <end position="558"/>
    </location>
</feature>
<evidence type="ECO:0000313" key="6">
    <source>
        <dbReference type="Proteomes" id="UP000275267"/>
    </source>
</evidence>
<reference evidence="6" key="1">
    <citation type="journal article" date="2019" name="Nat. Commun.">
        <title>The genome of broomcorn millet.</title>
        <authorList>
            <person name="Zou C."/>
            <person name="Miki D."/>
            <person name="Li D."/>
            <person name="Tang Q."/>
            <person name="Xiao L."/>
            <person name="Rajput S."/>
            <person name="Deng P."/>
            <person name="Jia W."/>
            <person name="Huang R."/>
            <person name="Zhang M."/>
            <person name="Sun Y."/>
            <person name="Hu J."/>
            <person name="Fu X."/>
            <person name="Schnable P.S."/>
            <person name="Li F."/>
            <person name="Zhang H."/>
            <person name="Feng B."/>
            <person name="Zhu X."/>
            <person name="Liu R."/>
            <person name="Schnable J.C."/>
            <person name="Zhu J.-K."/>
            <person name="Zhang H."/>
        </authorList>
    </citation>
    <scope>NUCLEOTIDE SEQUENCE [LARGE SCALE GENOMIC DNA]</scope>
</reference>
<feature type="coiled-coil region" evidence="2">
    <location>
        <begin position="675"/>
        <end position="723"/>
    </location>
</feature>
<dbReference type="PANTHER" id="PTHR45642:SF154">
    <property type="entry name" value="OS09G0132200 PROTEIN"/>
    <property type="match status" value="1"/>
</dbReference>
<comment type="caution">
    <text evidence="5">The sequence shown here is derived from an EMBL/GenBank/DDBJ whole genome shotgun (WGS) entry which is preliminary data.</text>
</comment>
<evidence type="ECO:0000256" key="3">
    <source>
        <dbReference type="SAM" id="MobiDB-lite"/>
    </source>
</evidence>
<feature type="signal peptide" evidence="4">
    <location>
        <begin position="1"/>
        <end position="26"/>
    </location>
</feature>
<dbReference type="CDD" id="cd01837">
    <property type="entry name" value="SGNH_plant_lipase_like"/>
    <property type="match status" value="1"/>
</dbReference>
<dbReference type="Proteomes" id="UP000275267">
    <property type="component" value="Unassembled WGS sequence"/>
</dbReference>
<keyword evidence="6" id="KW-1185">Reference proteome</keyword>
<proteinExistence type="inferred from homology"/>
<comment type="similarity">
    <text evidence="1">Belongs to the 'GDSL' lipolytic enzyme family.</text>
</comment>
<dbReference type="Gene3D" id="3.40.50.1110">
    <property type="entry name" value="SGNH hydrolase"/>
    <property type="match status" value="1"/>
</dbReference>
<feature type="chain" id="PRO_5017980051" evidence="4">
    <location>
        <begin position="27"/>
        <end position="811"/>
    </location>
</feature>
<evidence type="ECO:0000256" key="1">
    <source>
        <dbReference type="ARBA" id="ARBA00008668"/>
    </source>
</evidence>
<dbReference type="InterPro" id="IPR035669">
    <property type="entry name" value="SGNH_plant_lipase-like"/>
</dbReference>
<evidence type="ECO:0000256" key="2">
    <source>
        <dbReference type="SAM" id="Coils"/>
    </source>
</evidence>
<keyword evidence="2" id="KW-0175">Coiled coil</keyword>
<dbReference type="STRING" id="4540.A0A3L6Q252"/>
<dbReference type="OrthoDB" id="720892at2759"/>
<dbReference type="AlphaFoldDB" id="A0A3L6Q252"/>
<dbReference type="EMBL" id="PQIB02000014">
    <property type="protein sequence ID" value="RLM69136.1"/>
    <property type="molecule type" value="Genomic_DNA"/>
</dbReference>
<dbReference type="PANTHER" id="PTHR45642">
    <property type="entry name" value="GDSL ESTERASE/LIPASE EXL3"/>
    <property type="match status" value="1"/>
</dbReference>